<feature type="domain" description="Ig-like" evidence="6">
    <location>
        <begin position="379"/>
        <end position="459"/>
    </location>
</feature>
<dbReference type="InterPro" id="IPR036179">
    <property type="entry name" value="Ig-like_dom_sf"/>
</dbReference>
<comment type="caution">
    <text evidence="8">The sequence shown here is derived from an EMBL/GenBank/DDBJ whole genome shotgun (WGS) entry which is preliminary data.</text>
</comment>
<proteinExistence type="predicted"/>
<name>A0A834HXP6_RHYFE</name>
<keyword evidence="3" id="KW-0393">Immunoglobulin domain</keyword>
<dbReference type="AlphaFoldDB" id="A0A834HXP6"/>
<dbReference type="GO" id="GO:0070593">
    <property type="term" value="P:dendrite self-avoidance"/>
    <property type="evidence" value="ECO:0007669"/>
    <property type="project" value="TreeGrafter"/>
</dbReference>
<keyword evidence="1" id="KW-0677">Repeat</keyword>
<keyword evidence="5" id="KW-1133">Transmembrane helix</keyword>
<dbReference type="GO" id="GO:0005886">
    <property type="term" value="C:plasma membrane"/>
    <property type="evidence" value="ECO:0007669"/>
    <property type="project" value="TreeGrafter"/>
</dbReference>
<dbReference type="SMART" id="SM00060">
    <property type="entry name" value="FN3"/>
    <property type="match status" value="4"/>
</dbReference>
<evidence type="ECO:0000256" key="2">
    <source>
        <dbReference type="ARBA" id="ARBA00023157"/>
    </source>
</evidence>
<dbReference type="InterPro" id="IPR007110">
    <property type="entry name" value="Ig-like_dom"/>
</dbReference>
<feature type="region of interest" description="Disordered" evidence="4">
    <location>
        <begin position="1151"/>
        <end position="1194"/>
    </location>
</feature>
<feature type="domain" description="Fibronectin type-III" evidence="7">
    <location>
        <begin position="557"/>
        <end position="649"/>
    </location>
</feature>
<protein>
    <submittedName>
        <fullName evidence="8">Uncharacterized protein</fullName>
    </submittedName>
</protein>
<evidence type="ECO:0000256" key="4">
    <source>
        <dbReference type="SAM" id="MobiDB-lite"/>
    </source>
</evidence>
<keyword evidence="2" id="KW-1015">Disulfide bond</keyword>
<dbReference type="Gene3D" id="2.60.40.10">
    <property type="entry name" value="Immunoglobulins"/>
    <property type="match status" value="8"/>
</dbReference>
<dbReference type="SMART" id="SM00408">
    <property type="entry name" value="IGc2"/>
    <property type="match status" value="4"/>
</dbReference>
<feature type="domain" description="Ig-like" evidence="6">
    <location>
        <begin position="280"/>
        <end position="368"/>
    </location>
</feature>
<feature type="domain" description="Fibronectin type-III" evidence="7">
    <location>
        <begin position="650"/>
        <end position="740"/>
    </location>
</feature>
<dbReference type="EMBL" id="JAACXV010014249">
    <property type="protein sequence ID" value="KAF7269193.1"/>
    <property type="molecule type" value="Genomic_DNA"/>
</dbReference>
<sequence>MLLLLTYIENGHFHENGGPHRDLRSKFDVLINTGGDTAYACAELHDLEWSGLLEHLYYFLDVVGEFASVVPKYDGCLLLDVSSTPRVLRLYECVPARTSIRVILCVLCVLIVCCRRLTAKTISSHRIPNDYVYMAMRTFQFCLVFAIGYLVQSTSALLSNKRALSADTPSNVAQNVSLRFLEEPEDVIADRGQNVTLRCVGVSSRGHLSVSWRYDGRPLPPQDPRWSESADGSRLHVVRVAGNRKTPQGGNVGDYACLVRNQVGAILSRTARIKLAMMDKDAIVLTENQTIYETQPLLLYCSVHSTPSADIQWEFNKLPLPKDKRYVPLPDGSLLIRNTKISDTGNYRCIAENIILKKTKYSKELEINVLQLTVNNIPPSILLVNSSVNKSAIDGDTVEFFCIVSGHPKPLVQWKDSNRTVLSNSSTLILKNVRTSQSGNYTCTARNPSGVTVKQFHLDVHQKPVFNCTPNSTNLPSAKTVRLDCQAKGVPQPRVYWLKDGEPFSIGGRIKKPWSGLVFSHTFTSDSGIYQCVAVNSVGEIWTAAQIEINNLTNPTPPQNLRCRPFDSSSVCLSWENPPNVTVQAYTINSYYTKGDEEVSGPEYIGTDTYLLADKLMRNINYTFYVRLYSKQASDPSKTVICHTGLKESRSLDIDIINSTSLMLKWNELSSDILCKGTADPYVVQWFRDGEESHISSEITLNRSLIVTDLQPATDYQFRVTTENRLSDEVEWIMYSIPDIHGGENHTIDNSDELRAPKYLHEIATTSTSTKISWDRIFSAKFYSVCYVPANENRECEDDDFIRSYPPKFSVSKLIPNTDYLFKVRAHNSKDVPGIISQPLKIHTHADVPSTVEDLEYKILSASAACIYWRPPKNDSGYLRSYIVSYTTDYNWSLENLIEYNVTTSQGRSQFCLRDRDEKGEIWSTMLTNLSAHHTYIVMVRAVNDFGVGQPLYTRLDISNNAEVSFADLQINSSVVLVIVVVLGIFVTTFIGGVCYAGKKCFKARALRGDHLPTSSRHHPTAALYTPGIETVQLSMDQLYSGTEHEIEHLVPEEQSSHIPPITPDHLDTKGATDFPNGHVNGSNKRTQLNGCLLNGNMHITENPQYYVFERNMSKNKSEPLLKRYEEDSNFDVRPFKYYFPTLFGLAKKEKEPNNQGSYSDHSQSDSLNSTQLTALDDSIGSSRRLSPVLEPNG</sequence>
<accession>A0A834HXP6</accession>
<feature type="domain" description="Ig-like" evidence="6">
    <location>
        <begin position="169"/>
        <end position="274"/>
    </location>
</feature>
<dbReference type="InterPro" id="IPR036116">
    <property type="entry name" value="FN3_sf"/>
</dbReference>
<dbReference type="InterPro" id="IPR013783">
    <property type="entry name" value="Ig-like_fold"/>
</dbReference>
<dbReference type="PROSITE" id="PS50835">
    <property type="entry name" value="IG_LIKE"/>
    <property type="match status" value="4"/>
</dbReference>
<dbReference type="PANTHER" id="PTHR10075:SF100">
    <property type="entry name" value="FASCICLIN-2"/>
    <property type="match status" value="1"/>
</dbReference>
<evidence type="ECO:0000313" key="8">
    <source>
        <dbReference type="EMBL" id="KAF7269193.1"/>
    </source>
</evidence>
<reference evidence="8" key="1">
    <citation type="submission" date="2020-08" db="EMBL/GenBank/DDBJ databases">
        <title>Genome sequencing and assembly of the red palm weevil Rhynchophorus ferrugineus.</title>
        <authorList>
            <person name="Dias G.B."/>
            <person name="Bergman C.M."/>
            <person name="Manee M."/>
        </authorList>
    </citation>
    <scope>NUCLEOTIDE SEQUENCE</scope>
    <source>
        <strain evidence="8">AA-2017</strain>
        <tissue evidence="8">Whole larva</tissue>
    </source>
</reference>
<dbReference type="GO" id="GO:0098632">
    <property type="term" value="F:cell-cell adhesion mediator activity"/>
    <property type="evidence" value="ECO:0007669"/>
    <property type="project" value="TreeGrafter"/>
</dbReference>
<dbReference type="SMART" id="SM00409">
    <property type="entry name" value="IG"/>
    <property type="match status" value="4"/>
</dbReference>
<dbReference type="OrthoDB" id="438268at2759"/>
<dbReference type="SUPFAM" id="SSF49265">
    <property type="entry name" value="Fibronectin type III"/>
    <property type="match status" value="2"/>
</dbReference>
<keyword evidence="5" id="KW-0812">Transmembrane</keyword>
<feature type="domain" description="Fibronectin type-III" evidence="7">
    <location>
        <begin position="756"/>
        <end position="847"/>
    </location>
</feature>
<feature type="domain" description="Ig-like" evidence="6">
    <location>
        <begin position="464"/>
        <end position="550"/>
    </location>
</feature>
<dbReference type="PANTHER" id="PTHR10075">
    <property type="entry name" value="BASIGIN RELATED"/>
    <property type="match status" value="1"/>
</dbReference>
<dbReference type="InterPro" id="IPR003599">
    <property type="entry name" value="Ig_sub"/>
</dbReference>
<evidence type="ECO:0000313" key="9">
    <source>
        <dbReference type="Proteomes" id="UP000625711"/>
    </source>
</evidence>
<keyword evidence="9" id="KW-1185">Reference proteome</keyword>
<dbReference type="Proteomes" id="UP000625711">
    <property type="component" value="Unassembled WGS sequence"/>
</dbReference>
<dbReference type="InterPro" id="IPR003598">
    <property type="entry name" value="Ig_sub2"/>
</dbReference>
<dbReference type="GO" id="GO:0007156">
    <property type="term" value="P:homophilic cell adhesion via plasma membrane adhesion molecules"/>
    <property type="evidence" value="ECO:0007669"/>
    <property type="project" value="TreeGrafter"/>
</dbReference>
<evidence type="ECO:0000256" key="1">
    <source>
        <dbReference type="ARBA" id="ARBA00022737"/>
    </source>
</evidence>
<keyword evidence="5" id="KW-0472">Membrane</keyword>
<evidence type="ECO:0000259" key="7">
    <source>
        <dbReference type="PROSITE" id="PS50853"/>
    </source>
</evidence>
<dbReference type="SUPFAM" id="SSF48726">
    <property type="entry name" value="Immunoglobulin"/>
    <property type="match status" value="4"/>
</dbReference>
<dbReference type="GO" id="GO:0030424">
    <property type="term" value="C:axon"/>
    <property type="evidence" value="ECO:0007669"/>
    <property type="project" value="TreeGrafter"/>
</dbReference>
<dbReference type="CDD" id="cd00063">
    <property type="entry name" value="FN3"/>
    <property type="match status" value="4"/>
</dbReference>
<gene>
    <name evidence="8" type="ORF">GWI33_017766</name>
</gene>
<evidence type="ECO:0000256" key="3">
    <source>
        <dbReference type="ARBA" id="ARBA00023319"/>
    </source>
</evidence>
<dbReference type="GO" id="GO:0007411">
    <property type="term" value="P:axon guidance"/>
    <property type="evidence" value="ECO:0007669"/>
    <property type="project" value="TreeGrafter"/>
</dbReference>
<evidence type="ECO:0000259" key="6">
    <source>
        <dbReference type="PROSITE" id="PS50835"/>
    </source>
</evidence>
<dbReference type="Pfam" id="PF07679">
    <property type="entry name" value="I-set"/>
    <property type="match status" value="1"/>
</dbReference>
<evidence type="ECO:0000256" key="5">
    <source>
        <dbReference type="SAM" id="Phobius"/>
    </source>
</evidence>
<dbReference type="FunFam" id="2.60.40.10:FF:000032">
    <property type="entry name" value="palladin isoform X1"/>
    <property type="match status" value="1"/>
</dbReference>
<feature type="transmembrane region" description="Helical" evidence="5">
    <location>
        <begin position="975"/>
        <end position="998"/>
    </location>
</feature>
<dbReference type="Pfam" id="PF00041">
    <property type="entry name" value="fn3"/>
    <property type="match status" value="2"/>
</dbReference>
<dbReference type="PROSITE" id="PS50853">
    <property type="entry name" value="FN3"/>
    <property type="match status" value="3"/>
</dbReference>
<dbReference type="InterPro" id="IPR013098">
    <property type="entry name" value="Ig_I-set"/>
</dbReference>
<feature type="compositionally biased region" description="Polar residues" evidence="4">
    <location>
        <begin position="1154"/>
        <end position="1185"/>
    </location>
</feature>
<organism evidence="8 9">
    <name type="scientific">Rhynchophorus ferrugineus</name>
    <name type="common">Red palm weevil</name>
    <name type="synonym">Curculio ferrugineus</name>
    <dbReference type="NCBI Taxonomy" id="354439"/>
    <lineage>
        <taxon>Eukaryota</taxon>
        <taxon>Metazoa</taxon>
        <taxon>Ecdysozoa</taxon>
        <taxon>Arthropoda</taxon>
        <taxon>Hexapoda</taxon>
        <taxon>Insecta</taxon>
        <taxon>Pterygota</taxon>
        <taxon>Neoptera</taxon>
        <taxon>Endopterygota</taxon>
        <taxon>Coleoptera</taxon>
        <taxon>Polyphaga</taxon>
        <taxon>Cucujiformia</taxon>
        <taxon>Curculionidae</taxon>
        <taxon>Dryophthorinae</taxon>
        <taxon>Rhynchophorus</taxon>
    </lineage>
</organism>
<dbReference type="Pfam" id="PF13927">
    <property type="entry name" value="Ig_3"/>
    <property type="match status" value="2"/>
</dbReference>
<dbReference type="InterPro" id="IPR003961">
    <property type="entry name" value="FN3_dom"/>
</dbReference>